<dbReference type="Pfam" id="PF13419">
    <property type="entry name" value="HAD_2"/>
    <property type="match status" value="1"/>
</dbReference>
<dbReference type="SFLD" id="SFLDG01129">
    <property type="entry name" value="C1.5:_HAD__Beta-PGM__Phosphata"/>
    <property type="match status" value="1"/>
</dbReference>
<proteinExistence type="predicted"/>
<name>A0ABV6INA2_9PROT</name>
<reference evidence="1 2" key="1">
    <citation type="submission" date="2024-09" db="EMBL/GenBank/DDBJ databases">
        <authorList>
            <person name="Sun Q."/>
            <person name="Mori K."/>
        </authorList>
    </citation>
    <scope>NUCLEOTIDE SEQUENCE [LARGE SCALE GENOMIC DNA]</scope>
    <source>
        <strain evidence="1 2">CCM 7468</strain>
    </source>
</reference>
<dbReference type="SFLD" id="SFLDG01135">
    <property type="entry name" value="C1.5.6:_HAD__Beta-PGM__Phospha"/>
    <property type="match status" value="1"/>
</dbReference>
<organism evidence="1 2">
    <name type="scientific">Muricoccus vinaceus</name>
    <dbReference type="NCBI Taxonomy" id="424704"/>
    <lineage>
        <taxon>Bacteria</taxon>
        <taxon>Pseudomonadati</taxon>
        <taxon>Pseudomonadota</taxon>
        <taxon>Alphaproteobacteria</taxon>
        <taxon>Acetobacterales</taxon>
        <taxon>Roseomonadaceae</taxon>
        <taxon>Muricoccus</taxon>
    </lineage>
</organism>
<keyword evidence="2" id="KW-1185">Reference proteome</keyword>
<evidence type="ECO:0000313" key="1">
    <source>
        <dbReference type="EMBL" id="MFC0385099.1"/>
    </source>
</evidence>
<dbReference type="InterPro" id="IPR050155">
    <property type="entry name" value="HAD-like_hydrolase_sf"/>
</dbReference>
<dbReference type="InterPro" id="IPR006439">
    <property type="entry name" value="HAD-SF_hydro_IA"/>
</dbReference>
<dbReference type="InterPro" id="IPR023198">
    <property type="entry name" value="PGP-like_dom2"/>
</dbReference>
<dbReference type="Gene3D" id="3.40.50.1000">
    <property type="entry name" value="HAD superfamily/HAD-like"/>
    <property type="match status" value="1"/>
</dbReference>
<dbReference type="SUPFAM" id="SSF56784">
    <property type="entry name" value="HAD-like"/>
    <property type="match status" value="1"/>
</dbReference>
<gene>
    <name evidence="1" type="ORF">ACFFIC_05975</name>
</gene>
<dbReference type="EC" id="3.-.-.-" evidence="1"/>
<dbReference type="PANTHER" id="PTHR43434">
    <property type="entry name" value="PHOSPHOGLYCOLATE PHOSPHATASE"/>
    <property type="match status" value="1"/>
</dbReference>
<dbReference type="InterPro" id="IPR041492">
    <property type="entry name" value="HAD_2"/>
</dbReference>
<dbReference type="PANTHER" id="PTHR43434:SF16">
    <property type="entry name" value="BLL8046 PROTEIN"/>
    <property type="match status" value="1"/>
</dbReference>
<evidence type="ECO:0000313" key="2">
    <source>
        <dbReference type="Proteomes" id="UP001589789"/>
    </source>
</evidence>
<dbReference type="NCBIfam" id="TIGR01549">
    <property type="entry name" value="HAD-SF-IA-v1"/>
    <property type="match status" value="1"/>
</dbReference>
<dbReference type="EMBL" id="JBHLVZ010000002">
    <property type="protein sequence ID" value="MFC0385099.1"/>
    <property type="molecule type" value="Genomic_DNA"/>
</dbReference>
<keyword evidence="1" id="KW-0378">Hydrolase</keyword>
<protein>
    <submittedName>
        <fullName evidence="1">HAD family hydrolase</fullName>
        <ecNumber evidence="1">3.-.-.-</ecNumber>
    </submittedName>
</protein>
<accession>A0ABV6INA2</accession>
<dbReference type="RefSeq" id="WP_377049219.1">
    <property type="nucleotide sequence ID" value="NZ_JBHLVZ010000002.1"/>
</dbReference>
<dbReference type="SFLD" id="SFLDS00003">
    <property type="entry name" value="Haloacid_Dehalogenase"/>
    <property type="match status" value="1"/>
</dbReference>
<dbReference type="InterPro" id="IPR023214">
    <property type="entry name" value="HAD_sf"/>
</dbReference>
<dbReference type="GO" id="GO:0016787">
    <property type="term" value="F:hydrolase activity"/>
    <property type="evidence" value="ECO:0007669"/>
    <property type="project" value="UniProtKB-KW"/>
</dbReference>
<sequence length="223" mass="24077">MVQAVIFDVDGTLVDSVDLHARAWQDAFRDFGHEIAFDRIRGQIGKGGDQLMPVFLSPEEMEAKGEALSKHRTSIMQDRYLGQIRGFEGVRDLFLRIRADGTRIALASSAKADELQRYKAIAGIEDLVDAETSSDDAERSKPFPDIFQAALSRLDGIPARSVVVVGDTPYDAEAAGKAGLRAVGVLCGGFPEEDLRRAGCVAIFGGPADLLARYETSPLVPGP</sequence>
<dbReference type="InterPro" id="IPR036412">
    <property type="entry name" value="HAD-like_sf"/>
</dbReference>
<dbReference type="Gene3D" id="1.10.150.240">
    <property type="entry name" value="Putative phosphatase, domain 2"/>
    <property type="match status" value="1"/>
</dbReference>
<dbReference type="Proteomes" id="UP001589789">
    <property type="component" value="Unassembled WGS sequence"/>
</dbReference>
<comment type="caution">
    <text evidence="1">The sequence shown here is derived from an EMBL/GenBank/DDBJ whole genome shotgun (WGS) entry which is preliminary data.</text>
</comment>